<dbReference type="EMBL" id="JZWT02000001">
    <property type="protein sequence ID" value="MFB6489670.1"/>
    <property type="molecule type" value="Genomic_DNA"/>
</dbReference>
<organism evidence="1 2">
    <name type="scientific">Thermoproteus sp. AZ2</name>
    <dbReference type="NCBI Taxonomy" id="1609232"/>
    <lineage>
        <taxon>Archaea</taxon>
        <taxon>Thermoproteota</taxon>
        <taxon>Thermoprotei</taxon>
        <taxon>Thermoproteales</taxon>
        <taxon>Thermoproteaceae</taxon>
        <taxon>Thermoproteus</taxon>
    </lineage>
</organism>
<protein>
    <submittedName>
        <fullName evidence="1">GNAT family N-acetyltransferase</fullName>
        <ecNumber evidence="1">2.3.-.-</ecNumber>
    </submittedName>
</protein>
<dbReference type="Proteomes" id="UP000033636">
    <property type="component" value="Unassembled WGS sequence"/>
</dbReference>
<name>A0ACC6UZ68_9CREN</name>
<accession>A0ACC6UZ68</accession>
<evidence type="ECO:0000313" key="1">
    <source>
        <dbReference type="EMBL" id="MFB6489670.1"/>
    </source>
</evidence>
<sequence length="163" mass="18180">MELDYVEVTGRYDLVLEFYKRVGSESIYMRFLAAVFDVGRIYEYIWEDCGGRSFMAYEGRRPVALVDVTPCRGGVEAAIVVADELQSRGYGSRIARDFARVLPKMGYPVVTAQIYRENYKALALARKMGASIRCDAVMCNVVLSLENKGGVLRSAPALLKEVG</sequence>
<dbReference type="EC" id="2.3.-.-" evidence="1"/>
<comment type="caution">
    <text evidence="1">The sequence shown here is derived from an EMBL/GenBank/DDBJ whole genome shotgun (WGS) entry which is preliminary data.</text>
</comment>
<keyword evidence="1" id="KW-0808">Transferase</keyword>
<reference evidence="1" key="1">
    <citation type="submission" date="2024-07" db="EMBL/GenBank/DDBJ databases">
        <title>Metagenome and Metagenome-Assembled Genomes of Archaea from a hot spring from the geothermal field of Los Azufres, Mexico.</title>
        <authorList>
            <person name="Marin-Paredes R."/>
            <person name="Martinez-Romero E."/>
            <person name="Servin-Garciduenas L.E."/>
        </authorList>
    </citation>
    <scope>NUCLEOTIDE SEQUENCE</scope>
</reference>
<gene>
    <name evidence="1" type="ORF">TU35_000225</name>
</gene>
<evidence type="ECO:0000313" key="2">
    <source>
        <dbReference type="Proteomes" id="UP000033636"/>
    </source>
</evidence>
<proteinExistence type="predicted"/>
<keyword evidence="1" id="KW-0012">Acyltransferase</keyword>